<dbReference type="EMBL" id="EF552428">
    <property type="protein sequence ID" value="ABQ45124.1"/>
    <property type="molecule type" value="mRNA"/>
</dbReference>
<name>A5JP04_PETHY</name>
<protein>
    <submittedName>
        <fullName evidence="3">Hydroxyproline-rich systemin</fullName>
    </submittedName>
</protein>
<sequence>MTKIISFIRAFFLINFLIFIGAEARSLLEKHHKVKAESNYGRDPIPAPPSPSSSPPPSDFLMMTTSTTNQDHEHIISDHQQLISLPTSSNNYQERIGRHDYHLSPPPAPKPADHTGQTIITSSNSHYDHDHMNIKYGRSLHKSPPPTPKPSDEQGQIIITSSSYHNHNSNNFGRGKRLPPPAPEYDPPYHQVTSGHNTPLKPEEYLSDTALASY</sequence>
<accession>A5JP04</accession>
<proteinExistence type="evidence at transcript level"/>
<feature type="region of interest" description="Disordered" evidence="1">
    <location>
        <begin position="38"/>
        <end position="64"/>
    </location>
</feature>
<evidence type="ECO:0000256" key="1">
    <source>
        <dbReference type="SAM" id="MobiDB-lite"/>
    </source>
</evidence>
<reference evidence="3" key="2">
    <citation type="submission" date="2016-12" db="EMBL/GenBank/DDBJ databases">
        <authorList>
            <person name="Song W.-J."/>
            <person name="Kurnit D.M."/>
        </authorList>
    </citation>
    <scope>NUCLEOTIDE SEQUENCE</scope>
</reference>
<dbReference type="AlphaFoldDB" id="A5JP04"/>
<feature type="region of interest" description="Disordered" evidence="1">
    <location>
        <begin position="102"/>
        <end position="131"/>
    </location>
</feature>
<evidence type="ECO:0000256" key="2">
    <source>
        <dbReference type="SAM" id="SignalP"/>
    </source>
</evidence>
<feature type="compositionally biased region" description="Pro residues" evidence="1">
    <location>
        <begin position="45"/>
        <end position="58"/>
    </location>
</feature>
<feature type="compositionally biased region" description="Polar residues" evidence="1">
    <location>
        <begin position="115"/>
        <end position="125"/>
    </location>
</feature>
<reference evidence="3" key="1">
    <citation type="journal article" date="2007" name="J. Biol. Chem.">
        <title>Three hydroxyproline-rich glycopeptides derived from a single petunia polyprotein precursor activate defensin I, a pathogen defense response gene.</title>
        <authorList>
            <person name="Pearce G."/>
            <person name="Siems W.F."/>
            <person name="Bhattacharya R."/>
            <person name="Chen Y.C."/>
            <person name="Ryan C.A."/>
        </authorList>
    </citation>
    <scope>NUCLEOTIDE SEQUENCE</scope>
</reference>
<organism evidence="3">
    <name type="scientific">Petunia hybrida</name>
    <name type="common">Petunia</name>
    <dbReference type="NCBI Taxonomy" id="4102"/>
    <lineage>
        <taxon>Eukaryota</taxon>
        <taxon>Viridiplantae</taxon>
        <taxon>Streptophyta</taxon>
        <taxon>Embryophyta</taxon>
        <taxon>Tracheophyta</taxon>
        <taxon>Spermatophyta</taxon>
        <taxon>Magnoliopsida</taxon>
        <taxon>eudicotyledons</taxon>
        <taxon>Gunneridae</taxon>
        <taxon>Pentapetalae</taxon>
        <taxon>asterids</taxon>
        <taxon>lamiids</taxon>
        <taxon>Solanales</taxon>
        <taxon>Solanaceae</taxon>
        <taxon>Petunioideae</taxon>
        <taxon>Petunia</taxon>
    </lineage>
</organism>
<feature type="signal peptide" evidence="2">
    <location>
        <begin position="1"/>
        <end position="24"/>
    </location>
</feature>
<feature type="region of interest" description="Disordered" evidence="1">
    <location>
        <begin position="163"/>
        <end position="214"/>
    </location>
</feature>
<feature type="chain" id="PRO_5002683491" evidence="2">
    <location>
        <begin position="25"/>
        <end position="214"/>
    </location>
</feature>
<keyword evidence="2" id="KW-0732">Signal</keyword>
<evidence type="ECO:0000313" key="3">
    <source>
        <dbReference type="EMBL" id="ABQ45124.1"/>
    </source>
</evidence>